<keyword evidence="5 6" id="KW-0560">Oxidoreductase</keyword>
<dbReference type="SUPFAM" id="SSF51905">
    <property type="entry name" value="FAD/NAD(P)-binding domain"/>
    <property type="match status" value="2"/>
</dbReference>
<dbReference type="InterPro" id="IPR000960">
    <property type="entry name" value="Flavin_mOase"/>
</dbReference>
<keyword evidence="3 6" id="KW-0274">FAD</keyword>
<keyword evidence="7" id="KW-1185">Reference proteome</keyword>
<dbReference type="RefSeq" id="XP_005090559.2">
    <property type="nucleotide sequence ID" value="XM_005090502.3"/>
</dbReference>
<evidence type="ECO:0000256" key="1">
    <source>
        <dbReference type="ARBA" id="ARBA00009183"/>
    </source>
</evidence>
<keyword evidence="4" id="KW-0521">NADP</keyword>
<keyword evidence="2 6" id="KW-0285">Flavoprotein</keyword>
<dbReference type="Proteomes" id="UP000694888">
    <property type="component" value="Unplaced"/>
</dbReference>
<dbReference type="GeneID" id="101850619"/>
<evidence type="ECO:0000313" key="7">
    <source>
        <dbReference type="Proteomes" id="UP000694888"/>
    </source>
</evidence>
<gene>
    <name evidence="8" type="primary">LOC101850619</name>
</gene>
<dbReference type="PANTHER" id="PTHR23023">
    <property type="entry name" value="DIMETHYLANILINE MONOOXYGENASE"/>
    <property type="match status" value="1"/>
</dbReference>
<dbReference type="PIRSF" id="PIRSF000332">
    <property type="entry name" value="FMO"/>
    <property type="match status" value="1"/>
</dbReference>
<proteinExistence type="inferred from homology"/>
<dbReference type="InterPro" id="IPR050346">
    <property type="entry name" value="FMO-like"/>
</dbReference>
<evidence type="ECO:0000256" key="2">
    <source>
        <dbReference type="ARBA" id="ARBA00022630"/>
    </source>
</evidence>
<comment type="cofactor">
    <cofactor evidence="6">
        <name>FAD</name>
        <dbReference type="ChEBI" id="CHEBI:57692"/>
    </cofactor>
</comment>
<reference evidence="8" key="1">
    <citation type="submission" date="2025-08" db="UniProtKB">
        <authorList>
            <consortium name="RefSeq"/>
        </authorList>
    </citation>
    <scope>IDENTIFICATION</scope>
</reference>
<accession>A0ABM0JCJ0</accession>
<keyword evidence="6" id="KW-0503">Monooxygenase</keyword>
<dbReference type="PRINTS" id="PR00370">
    <property type="entry name" value="FMOXYGENASE"/>
</dbReference>
<name>A0ABM0JCJ0_APLCA</name>
<dbReference type="Gene3D" id="3.50.50.60">
    <property type="entry name" value="FAD/NAD(P)-binding domain"/>
    <property type="match status" value="2"/>
</dbReference>
<evidence type="ECO:0000256" key="3">
    <source>
        <dbReference type="ARBA" id="ARBA00022827"/>
    </source>
</evidence>
<dbReference type="Pfam" id="PF00743">
    <property type="entry name" value="FMO-like"/>
    <property type="match status" value="2"/>
</dbReference>
<evidence type="ECO:0000313" key="8">
    <source>
        <dbReference type="RefSeq" id="XP_005090559.2"/>
    </source>
</evidence>
<dbReference type="InterPro" id="IPR020946">
    <property type="entry name" value="Flavin_mOase-like"/>
</dbReference>
<dbReference type="EC" id="1.-.-.-" evidence="6"/>
<protein>
    <recommendedName>
        <fullName evidence="6">Flavin-containing monooxygenase</fullName>
        <ecNumber evidence="6">1.-.-.-</ecNumber>
    </recommendedName>
</protein>
<comment type="similarity">
    <text evidence="1 6">Belongs to the FMO family.</text>
</comment>
<dbReference type="InterPro" id="IPR036188">
    <property type="entry name" value="FAD/NAD-bd_sf"/>
</dbReference>
<evidence type="ECO:0000256" key="5">
    <source>
        <dbReference type="ARBA" id="ARBA00023002"/>
    </source>
</evidence>
<sequence>MPTKVAVIGAGAAGICVLRHALASEGVFEATAFEKSNKLGGTWVYTDKTETDENGLSIHSSMYKNLRTNIPKEVMNFPGFPFKTDLPSFLSHENVAEYLEDYVDHYGLRDHIQFETVVDSVRPSPESVGSGKVKWEVTYHKVGQPSSAQTNVYDGIFVCSGHYSDPLMPKMKGLENFEGKILHSHNYRSPEEFRDLRVVILGAAASGQDICVDMSPEAKRIYLSHNKTPLSTAIPDNVEQVDGIVEVYKDSVRLSNGQEIECDAILFCTGYLYNFNFLEPECGVKIEESRIVPLYKHLVHTTYPTMFFIGMCKTICPFPQFDAQIQFSLKVLDGRLVLPSKLEMDEETETDYKTRLERGLPHRHAHLMGPRQWEYNSQLTTMAGLEPISPNVQLLYEHVHAIRVKQLTTYKRLNFRLTGPDTFEQY</sequence>
<evidence type="ECO:0000256" key="6">
    <source>
        <dbReference type="RuleBase" id="RU361177"/>
    </source>
</evidence>
<evidence type="ECO:0000256" key="4">
    <source>
        <dbReference type="ARBA" id="ARBA00022857"/>
    </source>
</evidence>
<organism evidence="7 8">
    <name type="scientific">Aplysia californica</name>
    <name type="common">California sea hare</name>
    <dbReference type="NCBI Taxonomy" id="6500"/>
    <lineage>
        <taxon>Eukaryota</taxon>
        <taxon>Metazoa</taxon>
        <taxon>Spiralia</taxon>
        <taxon>Lophotrochozoa</taxon>
        <taxon>Mollusca</taxon>
        <taxon>Gastropoda</taxon>
        <taxon>Heterobranchia</taxon>
        <taxon>Euthyneura</taxon>
        <taxon>Tectipleura</taxon>
        <taxon>Aplysiida</taxon>
        <taxon>Aplysioidea</taxon>
        <taxon>Aplysiidae</taxon>
        <taxon>Aplysia</taxon>
    </lineage>
</organism>